<protein>
    <submittedName>
        <fullName evidence="3">Processing peptidase</fullName>
    </submittedName>
</protein>
<sequence length="240" mass="27248">MERNYVKENFVLAVSGNISEAKAIQLGNRYFSPFMGGEEAIFEPARFVNSGYVKILNKDFAQSCLAVSFRGLPTFDERYRQIDFLSTILGNSSSSRLEQKLRHERHLVYSVWSSLDGGVDTGCLSIGTRIKEENLQQALDLIFVELKRLAEEDITGEELTRARNITLSSYLFYVERVHSRATAMAEELLLNKKIKSIEEDIAAIKAVTKSDIREMAHYVFSDQPKINIITKNPIEIKVSL</sequence>
<proteinExistence type="inferred from homology"/>
<evidence type="ECO:0000313" key="4">
    <source>
        <dbReference type="Proteomes" id="UP000034879"/>
    </source>
</evidence>
<dbReference type="PANTHER" id="PTHR11851:SF49">
    <property type="entry name" value="MITOCHONDRIAL-PROCESSING PEPTIDASE SUBUNIT ALPHA"/>
    <property type="match status" value="1"/>
</dbReference>
<dbReference type="AlphaFoldDB" id="A0A0G1SYD2"/>
<organism evidence="3 4">
    <name type="scientific">Candidatus Nomurabacteria bacterium GW2011_GWB1_47_6</name>
    <dbReference type="NCBI Taxonomy" id="1618749"/>
    <lineage>
        <taxon>Bacteria</taxon>
        <taxon>Candidatus Nomuraibacteriota</taxon>
    </lineage>
</organism>
<dbReference type="EMBL" id="LCOJ01000032">
    <property type="protein sequence ID" value="KKU74544.1"/>
    <property type="molecule type" value="Genomic_DNA"/>
</dbReference>
<dbReference type="SUPFAM" id="SSF63411">
    <property type="entry name" value="LuxS/MPP-like metallohydrolase"/>
    <property type="match status" value="1"/>
</dbReference>
<dbReference type="InterPro" id="IPR007863">
    <property type="entry name" value="Peptidase_M16_C"/>
</dbReference>
<evidence type="ECO:0000313" key="3">
    <source>
        <dbReference type="EMBL" id="KKU74544.1"/>
    </source>
</evidence>
<comment type="caution">
    <text evidence="3">The sequence shown here is derived from an EMBL/GenBank/DDBJ whole genome shotgun (WGS) entry which is preliminary data.</text>
</comment>
<evidence type="ECO:0000256" key="1">
    <source>
        <dbReference type="ARBA" id="ARBA00007261"/>
    </source>
</evidence>
<comment type="similarity">
    <text evidence="1">Belongs to the peptidase M16 family.</text>
</comment>
<name>A0A0G1SYD2_9BACT</name>
<dbReference type="GO" id="GO:0046872">
    <property type="term" value="F:metal ion binding"/>
    <property type="evidence" value="ECO:0007669"/>
    <property type="project" value="InterPro"/>
</dbReference>
<reference evidence="3 4" key="1">
    <citation type="journal article" date="2015" name="Nature">
        <title>rRNA introns, odd ribosomes, and small enigmatic genomes across a large radiation of phyla.</title>
        <authorList>
            <person name="Brown C.T."/>
            <person name="Hug L.A."/>
            <person name="Thomas B.C."/>
            <person name="Sharon I."/>
            <person name="Castelle C.J."/>
            <person name="Singh A."/>
            <person name="Wilkins M.J."/>
            <person name="Williams K.H."/>
            <person name="Banfield J.F."/>
        </authorList>
    </citation>
    <scope>NUCLEOTIDE SEQUENCE [LARGE SCALE GENOMIC DNA]</scope>
</reference>
<dbReference type="Gene3D" id="3.30.830.10">
    <property type="entry name" value="Metalloenzyme, LuxS/M16 peptidase-like"/>
    <property type="match status" value="1"/>
</dbReference>
<dbReference type="Proteomes" id="UP000034879">
    <property type="component" value="Unassembled WGS sequence"/>
</dbReference>
<accession>A0A0G1SYD2</accession>
<dbReference type="PANTHER" id="PTHR11851">
    <property type="entry name" value="METALLOPROTEASE"/>
    <property type="match status" value="1"/>
</dbReference>
<evidence type="ECO:0000259" key="2">
    <source>
        <dbReference type="Pfam" id="PF05193"/>
    </source>
</evidence>
<dbReference type="Pfam" id="PF05193">
    <property type="entry name" value="Peptidase_M16_C"/>
    <property type="match status" value="1"/>
</dbReference>
<dbReference type="InterPro" id="IPR011249">
    <property type="entry name" value="Metalloenz_LuxS/M16"/>
</dbReference>
<feature type="domain" description="Peptidase M16 C-terminal" evidence="2">
    <location>
        <begin position="2"/>
        <end position="165"/>
    </location>
</feature>
<dbReference type="InterPro" id="IPR050361">
    <property type="entry name" value="MPP/UQCRC_Complex"/>
</dbReference>
<gene>
    <name evidence="3" type="ORF">UY01_C0032G0006</name>
</gene>